<evidence type="ECO:0000256" key="10">
    <source>
        <dbReference type="ARBA" id="ARBA00047384"/>
    </source>
</evidence>
<evidence type="ECO:0000256" key="7">
    <source>
        <dbReference type="ARBA" id="ARBA00022723"/>
    </source>
</evidence>
<dbReference type="InterPro" id="IPR041698">
    <property type="entry name" value="Methyltransf_25"/>
</dbReference>
<gene>
    <name evidence="17" type="ORF">WHR41_06412</name>
</gene>
<dbReference type="CDD" id="cd02440">
    <property type="entry name" value="AdoMet_MTases"/>
    <property type="match status" value="1"/>
</dbReference>
<protein>
    <recommendedName>
        <fullName evidence="2">type I protein arginine methyltransferase</fullName>
        <ecNumber evidence="2">2.1.1.319</ecNumber>
    </recommendedName>
</protein>
<feature type="compositionally biased region" description="Polar residues" evidence="13">
    <location>
        <begin position="144"/>
        <end position="161"/>
    </location>
</feature>
<feature type="domain" description="Methyltransferase" evidence="14">
    <location>
        <begin position="253"/>
        <end position="331"/>
    </location>
</feature>
<evidence type="ECO:0000256" key="8">
    <source>
        <dbReference type="ARBA" id="ARBA00022771"/>
    </source>
</evidence>
<evidence type="ECO:0000259" key="14">
    <source>
        <dbReference type="Pfam" id="PF13649"/>
    </source>
</evidence>
<evidence type="ECO:0000256" key="6">
    <source>
        <dbReference type="ARBA" id="ARBA00022691"/>
    </source>
</evidence>
<dbReference type="SUPFAM" id="SSF53335">
    <property type="entry name" value="S-adenosyl-L-methionine-dependent methyltransferases"/>
    <property type="match status" value="1"/>
</dbReference>
<evidence type="ECO:0000256" key="11">
    <source>
        <dbReference type="ARBA" id="ARBA00049303"/>
    </source>
</evidence>
<comment type="catalytic activity">
    <reaction evidence="10">
        <text>L-arginyl-[protein] + 2 S-adenosyl-L-methionine = N(omega),N(omega)-dimethyl-L-arginyl-[protein] + 2 S-adenosyl-L-homocysteine + 2 H(+)</text>
        <dbReference type="Rhea" id="RHEA:48096"/>
        <dbReference type="Rhea" id="RHEA-COMP:10532"/>
        <dbReference type="Rhea" id="RHEA-COMP:11991"/>
        <dbReference type="ChEBI" id="CHEBI:15378"/>
        <dbReference type="ChEBI" id="CHEBI:29965"/>
        <dbReference type="ChEBI" id="CHEBI:57856"/>
        <dbReference type="ChEBI" id="CHEBI:59789"/>
        <dbReference type="ChEBI" id="CHEBI:61897"/>
        <dbReference type="EC" id="2.1.1.319"/>
    </reaction>
    <physiologicalReaction direction="left-to-right" evidence="10">
        <dbReference type="Rhea" id="RHEA:48097"/>
    </physiologicalReaction>
</comment>
<keyword evidence="4 12" id="KW-0489">Methyltransferase</keyword>
<dbReference type="EMBL" id="JAAQHG020000021">
    <property type="protein sequence ID" value="KAL1585069.1"/>
    <property type="molecule type" value="Genomic_DNA"/>
</dbReference>
<keyword evidence="6 12" id="KW-0949">S-adenosyl-L-methionine</keyword>
<feature type="domain" description="Protein arginine N-methyltransferase 3-like C2H2 zinc finger" evidence="15">
    <location>
        <begin position="83"/>
        <end position="127"/>
    </location>
</feature>
<proteinExistence type="predicted"/>
<dbReference type="GO" id="GO:0035242">
    <property type="term" value="F:protein-arginine omega-N asymmetric methyltransferase activity"/>
    <property type="evidence" value="ECO:0007669"/>
    <property type="project" value="UniProtKB-EC"/>
</dbReference>
<dbReference type="GO" id="GO:0042054">
    <property type="term" value="F:histone methyltransferase activity"/>
    <property type="evidence" value="ECO:0007669"/>
    <property type="project" value="TreeGrafter"/>
</dbReference>
<dbReference type="InterPro" id="IPR055135">
    <property type="entry name" value="PRMT_dom"/>
</dbReference>
<dbReference type="GO" id="GO:0005829">
    <property type="term" value="C:cytosol"/>
    <property type="evidence" value="ECO:0007669"/>
    <property type="project" value="UniProtKB-SubCell"/>
</dbReference>
<keyword evidence="5 12" id="KW-0808">Transferase</keyword>
<evidence type="ECO:0000256" key="4">
    <source>
        <dbReference type="ARBA" id="ARBA00022603"/>
    </source>
</evidence>
<dbReference type="GO" id="GO:0005634">
    <property type="term" value="C:nucleus"/>
    <property type="evidence" value="ECO:0007669"/>
    <property type="project" value="TreeGrafter"/>
</dbReference>
<dbReference type="Proteomes" id="UP000803884">
    <property type="component" value="Unassembled WGS sequence"/>
</dbReference>
<dbReference type="Pfam" id="PF22528">
    <property type="entry name" value="PRMT_C"/>
    <property type="match status" value="1"/>
</dbReference>
<dbReference type="Gene3D" id="3.40.50.150">
    <property type="entry name" value="Vaccinia Virus protein VP39"/>
    <property type="match status" value="1"/>
</dbReference>
<evidence type="ECO:0000256" key="13">
    <source>
        <dbReference type="SAM" id="MobiDB-lite"/>
    </source>
</evidence>
<dbReference type="Gene3D" id="2.70.160.11">
    <property type="entry name" value="Hnrnp arginine n-methyltransferase1"/>
    <property type="match status" value="1"/>
</dbReference>
<accession>A0AB34KJ06</accession>
<dbReference type="PROSITE" id="PS51678">
    <property type="entry name" value="SAM_MT_PRMT"/>
    <property type="match status" value="1"/>
</dbReference>
<dbReference type="InterPro" id="IPR036236">
    <property type="entry name" value="Znf_C2H2_sf"/>
</dbReference>
<evidence type="ECO:0000256" key="9">
    <source>
        <dbReference type="ARBA" id="ARBA00022833"/>
    </source>
</evidence>
<feature type="domain" description="Protein arginine N-methyltransferase" evidence="16">
    <location>
        <begin position="367"/>
        <end position="469"/>
    </location>
</feature>
<keyword evidence="8" id="KW-0863">Zinc-finger</keyword>
<evidence type="ECO:0000259" key="16">
    <source>
        <dbReference type="Pfam" id="PF22528"/>
    </source>
</evidence>
<dbReference type="GO" id="GO:0008270">
    <property type="term" value="F:zinc ion binding"/>
    <property type="evidence" value="ECO:0007669"/>
    <property type="project" value="UniProtKB-KW"/>
</dbReference>
<sequence length="568" mass="63411">MASIDAIVNAGPSAQQPRDDDNDPAEQFDALNVREDSEGWNDVEEDAEEFNVQCLFCSEVATSLTQALDHMKAEHGFDLVAFRSKHGLDFFGMIKFVNYVRSQVKEGNAKPETENPSAWDDEKFMQPVLEDDALLFSVDELESMESSGKQPEASEANNATDEVSKLKEQLSKLQSQFDVYREQVSETLEKRWSDAPSKNEGEGEAKAKRYDDSYFESYSFNDIHQTMLQDTVRTEAYRDFIYENKNLFAGKTVMDVGCGTGILSMFCAKAGAKQVFALDNSAIIDKARQIAFDNGLDKQITFIRGKVEDLHELPGSYKHVDIIVSEWMGYCLFFENMLPSVFCARDRFMKRRADGSFDGLMVPSHVSVHLAPLADPDWVSDNVTFWSDVYGFDMHCMLEGALEDVVVQHPPAKTVVGSTSQKRPIAMWDLHQAKAEDLQFDVPFEVALDQDIDSLDAWCTWFDTVFSPAPPASAGAPGMIAPEEQEKLSAQKGAVTFSTSPMTKRTHWQCGTCIVDRKGKTGNKLSSGTTIGGAIKFLKDAEGRGLNITAEWDSKDGQEKGTQAWKMR</sequence>
<evidence type="ECO:0000256" key="2">
    <source>
        <dbReference type="ARBA" id="ARBA00011925"/>
    </source>
</evidence>
<evidence type="ECO:0000256" key="5">
    <source>
        <dbReference type="ARBA" id="ARBA00022679"/>
    </source>
</evidence>
<dbReference type="FunFam" id="3.40.50.150:FF:000003">
    <property type="entry name" value="Blast:Protein arginine N-methyltransferase 1"/>
    <property type="match status" value="1"/>
</dbReference>
<dbReference type="Pfam" id="PF21137">
    <property type="entry name" value="ANM3_C2H2_Zf"/>
    <property type="match status" value="1"/>
</dbReference>
<reference evidence="17 18" key="1">
    <citation type="journal article" date="2020" name="Microbiol. Resour. Announc.">
        <title>Draft Genome Sequence of a Cladosporium Species Isolated from the Mesophotic Ascidian Didemnum maculosum.</title>
        <authorList>
            <person name="Gioti A."/>
            <person name="Siaperas R."/>
            <person name="Nikolaivits E."/>
            <person name="Le Goff G."/>
            <person name="Ouazzani J."/>
            <person name="Kotoulas G."/>
            <person name="Topakas E."/>
        </authorList>
    </citation>
    <scope>NUCLEOTIDE SEQUENCE [LARGE SCALE GENOMIC DNA]</scope>
    <source>
        <strain evidence="17 18">TM138-S3</strain>
    </source>
</reference>
<dbReference type="AlphaFoldDB" id="A0AB34KJ06"/>
<keyword evidence="18" id="KW-1185">Reference proteome</keyword>
<name>A0AB34KJ06_9PEZI</name>
<dbReference type="PANTHER" id="PTHR11006">
    <property type="entry name" value="PROTEIN ARGININE N-METHYLTRANSFERASE"/>
    <property type="match status" value="1"/>
</dbReference>
<dbReference type="RefSeq" id="XP_069228175.1">
    <property type="nucleotide sequence ID" value="XM_069375017.1"/>
</dbReference>
<feature type="region of interest" description="Disordered" evidence="13">
    <location>
        <begin position="1"/>
        <end position="26"/>
    </location>
</feature>
<comment type="caution">
    <text evidence="17">The sequence shown here is derived from an EMBL/GenBank/DDBJ whole genome shotgun (WGS) entry which is preliminary data.</text>
</comment>
<evidence type="ECO:0000256" key="1">
    <source>
        <dbReference type="ARBA" id="ARBA00004514"/>
    </source>
</evidence>
<dbReference type="EC" id="2.1.1.319" evidence="2"/>
<evidence type="ECO:0000313" key="17">
    <source>
        <dbReference type="EMBL" id="KAL1585069.1"/>
    </source>
</evidence>
<keyword evidence="7" id="KW-0479">Metal-binding</keyword>
<organism evidence="17 18">
    <name type="scientific">Cladosporium halotolerans</name>
    <dbReference type="NCBI Taxonomy" id="1052096"/>
    <lineage>
        <taxon>Eukaryota</taxon>
        <taxon>Fungi</taxon>
        <taxon>Dikarya</taxon>
        <taxon>Ascomycota</taxon>
        <taxon>Pezizomycotina</taxon>
        <taxon>Dothideomycetes</taxon>
        <taxon>Dothideomycetidae</taxon>
        <taxon>Cladosporiales</taxon>
        <taxon>Cladosporiaceae</taxon>
        <taxon>Cladosporium</taxon>
    </lineage>
</organism>
<evidence type="ECO:0000259" key="15">
    <source>
        <dbReference type="Pfam" id="PF21137"/>
    </source>
</evidence>
<comment type="subcellular location">
    <subcellularLocation>
        <location evidence="1">Cytoplasm</location>
        <location evidence="1">Cytosol</location>
    </subcellularLocation>
</comment>
<dbReference type="InterPro" id="IPR029063">
    <property type="entry name" value="SAM-dependent_MTases_sf"/>
</dbReference>
<keyword evidence="9" id="KW-0862">Zinc</keyword>
<evidence type="ECO:0000256" key="3">
    <source>
        <dbReference type="ARBA" id="ARBA00022490"/>
    </source>
</evidence>
<feature type="region of interest" description="Disordered" evidence="13">
    <location>
        <begin position="144"/>
        <end position="165"/>
    </location>
</feature>
<evidence type="ECO:0000313" key="18">
    <source>
        <dbReference type="Proteomes" id="UP000803884"/>
    </source>
</evidence>
<keyword evidence="3" id="KW-0963">Cytoplasm</keyword>
<dbReference type="InterPro" id="IPR025799">
    <property type="entry name" value="Arg_MeTrfase"/>
</dbReference>
<dbReference type="PANTHER" id="PTHR11006:SF116">
    <property type="entry name" value="PROTEIN METHYLTRANSFERASE"/>
    <property type="match status" value="1"/>
</dbReference>
<dbReference type="GeneID" id="96007855"/>
<dbReference type="SUPFAM" id="SSF57667">
    <property type="entry name" value="beta-beta-alpha zinc fingers"/>
    <property type="match status" value="1"/>
</dbReference>
<dbReference type="InterPro" id="IPR049482">
    <property type="entry name" value="ANM3-like_C2H2_Zf"/>
</dbReference>
<comment type="catalytic activity">
    <reaction evidence="11">
        <text>L-arginyl-[protein] + S-adenosyl-L-methionine = N(omega)-methyl-L-arginyl-[protein] + S-adenosyl-L-homocysteine + H(+)</text>
        <dbReference type="Rhea" id="RHEA:48100"/>
        <dbReference type="Rhea" id="RHEA-COMP:10532"/>
        <dbReference type="Rhea" id="RHEA-COMP:11990"/>
        <dbReference type="ChEBI" id="CHEBI:15378"/>
        <dbReference type="ChEBI" id="CHEBI:29965"/>
        <dbReference type="ChEBI" id="CHEBI:57856"/>
        <dbReference type="ChEBI" id="CHEBI:59789"/>
        <dbReference type="ChEBI" id="CHEBI:65280"/>
    </reaction>
    <physiologicalReaction direction="left-to-right" evidence="11">
        <dbReference type="Rhea" id="RHEA:48101"/>
    </physiologicalReaction>
</comment>
<dbReference type="Pfam" id="PF13649">
    <property type="entry name" value="Methyltransf_25"/>
    <property type="match status" value="1"/>
</dbReference>
<dbReference type="GO" id="GO:0032259">
    <property type="term" value="P:methylation"/>
    <property type="evidence" value="ECO:0007669"/>
    <property type="project" value="UniProtKB-KW"/>
</dbReference>
<evidence type="ECO:0000256" key="12">
    <source>
        <dbReference type="PROSITE-ProRule" id="PRU01015"/>
    </source>
</evidence>